<gene>
    <name evidence="2" type="ORF">FS320_30205</name>
</gene>
<dbReference type="RefSeq" id="WP_152715966.1">
    <property type="nucleotide sequence ID" value="NZ_VOSJ01000223.1"/>
</dbReference>
<proteinExistence type="predicted"/>
<name>A0A5N7MS04_9HYPH</name>
<dbReference type="EMBL" id="VOSK01000213">
    <property type="protein sequence ID" value="MPR29259.1"/>
    <property type="molecule type" value="Genomic_DNA"/>
</dbReference>
<dbReference type="OrthoDB" id="1679673at2"/>
<reference evidence="2 3" key="1">
    <citation type="journal article" date="2019" name="Syst. Appl. Microbiol.">
        <title>Microvirga tunisiensis sp. nov., a root nodule symbiotic bacterium isolated from Lupinus micranthus and L. luteus grown in Northern Tunisia.</title>
        <authorList>
            <person name="Msaddak A."/>
            <person name="Rejili M."/>
            <person name="Duran D."/>
            <person name="Mars M."/>
            <person name="Palacios J.M."/>
            <person name="Ruiz-Argueso T."/>
            <person name="Rey L."/>
            <person name="Imperial J."/>
        </authorList>
    </citation>
    <scope>NUCLEOTIDE SEQUENCE [LARGE SCALE GENOMIC DNA]</scope>
    <source>
        <strain evidence="2 3">Lmie10</strain>
    </source>
</reference>
<keyword evidence="3" id="KW-1185">Reference proteome</keyword>
<protein>
    <submittedName>
        <fullName evidence="2">DUF1007 family protein</fullName>
    </submittedName>
</protein>
<sequence>MARFGLCHLVPAIAMLVMVGPACAHPHVWVTARAEILFTADGRVSGIRHAWTFDPGNSTFMTQGLGANHDGKPTPDELRDLARENTRSLAEFDYFTILKANGSGQEFSEPTESGMSLADEVLTLTFVLPLKTPTDPGKAFSVEIYDPTYFVSVSMAAKDPVTLKGAPKGCAVAVTGPASPKPLTAQKPQQLSEAFFQALTSTSNVGGQFANRVRVSCP</sequence>
<dbReference type="InterPro" id="IPR010412">
    <property type="entry name" value="DUF1007"/>
</dbReference>
<organism evidence="2 3">
    <name type="scientific">Microvirga tunisiensis</name>
    <dbReference type="NCBI Taxonomy" id="2108360"/>
    <lineage>
        <taxon>Bacteria</taxon>
        <taxon>Pseudomonadati</taxon>
        <taxon>Pseudomonadota</taxon>
        <taxon>Alphaproteobacteria</taxon>
        <taxon>Hyphomicrobiales</taxon>
        <taxon>Methylobacteriaceae</taxon>
        <taxon>Microvirga</taxon>
    </lineage>
</organism>
<dbReference type="AlphaFoldDB" id="A0A5N7MS04"/>
<dbReference type="Pfam" id="PF06226">
    <property type="entry name" value="DUF1007"/>
    <property type="match status" value="1"/>
</dbReference>
<evidence type="ECO:0000256" key="1">
    <source>
        <dbReference type="SAM" id="SignalP"/>
    </source>
</evidence>
<comment type="caution">
    <text evidence="2">The sequence shown here is derived from an EMBL/GenBank/DDBJ whole genome shotgun (WGS) entry which is preliminary data.</text>
</comment>
<evidence type="ECO:0000313" key="2">
    <source>
        <dbReference type="EMBL" id="MPR29259.1"/>
    </source>
</evidence>
<keyword evidence="1" id="KW-0732">Signal</keyword>
<evidence type="ECO:0000313" key="3">
    <source>
        <dbReference type="Proteomes" id="UP000403266"/>
    </source>
</evidence>
<accession>A0A5N7MS04</accession>
<feature type="chain" id="PRO_5030135709" evidence="1">
    <location>
        <begin position="25"/>
        <end position="218"/>
    </location>
</feature>
<dbReference type="Proteomes" id="UP000403266">
    <property type="component" value="Unassembled WGS sequence"/>
</dbReference>
<feature type="signal peptide" evidence="1">
    <location>
        <begin position="1"/>
        <end position="24"/>
    </location>
</feature>